<dbReference type="AlphaFoldDB" id="A0AAE7UR00"/>
<accession>A0AAE7UR00</accession>
<gene>
    <name evidence="2" type="ORF">G6L72_13175</name>
    <name evidence="3" type="ORF">G6M88_07090</name>
</gene>
<dbReference type="Proteomes" id="UP000822331">
    <property type="component" value="Unassembled WGS sequence"/>
</dbReference>
<dbReference type="EMBL" id="JAAMCP010000007">
    <property type="protein sequence ID" value="NTF37661.1"/>
    <property type="molecule type" value="Genomic_DNA"/>
</dbReference>
<organism evidence="3 4">
    <name type="scientific">Agrobacterium rubi</name>
    <dbReference type="NCBI Taxonomy" id="28099"/>
    <lineage>
        <taxon>Bacteria</taxon>
        <taxon>Pseudomonadati</taxon>
        <taxon>Pseudomonadota</taxon>
        <taxon>Alphaproteobacteria</taxon>
        <taxon>Hyphomicrobiales</taxon>
        <taxon>Rhizobiaceae</taxon>
        <taxon>Rhizobium/Agrobacterium group</taxon>
        <taxon>Agrobacterium</taxon>
    </lineage>
</organism>
<dbReference type="Gene3D" id="3.30.160.250">
    <property type="match status" value="1"/>
</dbReference>
<name>A0AAE7UR00_9HYPH</name>
<dbReference type="SUPFAM" id="SSF143100">
    <property type="entry name" value="TTHA1013/TTHA0281-like"/>
    <property type="match status" value="1"/>
</dbReference>
<sequence length="81" mass="8697">MREYIGLIHKDADSDYGVSFPDFPGLVTAGIDLDDARRMAEEALALHVAGMVDDGKAIPEPSRLNAEKSVLTFIPVPVTGI</sequence>
<evidence type="ECO:0000313" key="3">
    <source>
        <dbReference type="EMBL" id="QTG00175.1"/>
    </source>
</evidence>
<evidence type="ECO:0000313" key="5">
    <source>
        <dbReference type="Proteomes" id="UP000822331"/>
    </source>
</evidence>
<keyword evidence="5" id="KW-1185">Reference proteome</keyword>
<protein>
    <recommendedName>
        <fullName evidence="1">HicB-like antitoxin of toxin-antitoxin system domain-containing protein</fullName>
    </recommendedName>
</protein>
<feature type="domain" description="HicB-like antitoxin of toxin-antitoxin system" evidence="1">
    <location>
        <begin position="4"/>
        <end position="67"/>
    </location>
</feature>
<evidence type="ECO:0000313" key="2">
    <source>
        <dbReference type="EMBL" id="NTF37661.1"/>
    </source>
</evidence>
<dbReference type="EMBL" id="CP049206">
    <property type="protein sequence ID" value="QTG00175.1"/>
    <property type="molecule type" value="Genomic_DNA"/>
</dbReference>
<dbReference type="Proteomes" id="UP000663912">
    <property type="component" value="Chromosome 1"/>
</dbReference>
<proteinExistence type="predicted"/>
<reference evidence="3" key="2">
    <citation type="submission" date="2020-02" db="EMBL/GenBank/DDBJ databases">
        <title>Unexpected conservation and global transmission of agrobacterial virulence plasmids.</title>
        <authorList>
            <person name="Weisberg A.J."/>
            <person name="Davis E.W. II"/>
            <person name="Tabima J.R."/>
            <person name="Belcher M.S."/>
            <person name="Miller M."/>
            <person name="Kuo C.-H."/>
            <person name="Loper J.E."/>
            <person name="Grunwald N.J."/>
            <person name="Putnam M.L."/>
            <person name="Chang J.H."/>
        </authorList>
    </citation>
    <scope>NUCLEOTIDE SEQUENCE</scope>
    <source>
        <strain evidence="3">W2/73</strain>
    </source>
</reference>
<dbReference type="Pfam" id="PF15919">
    <property type="entry name" value="HicB_lk_antitox"/>
    <property type="match status" value="1"/>
</dbReference>
<evidence type="ECO:0000313" key="4">
    <source>
        <dbReference type="Proteomes" id="UP000663912"/>
    </source>
</evidence>
<reference evidence="2 5" key="1">
    <citation type="journal article" date="2020" name="Science">
        <title>Unexpected conservation and global transmission of agrobacterial virulence plasmids.</title>
        <authorList>
            <person name="Weisberg A.J."/>
            <person name="Davis E.W. 2nd"/>
            <person name="Tabima J."/>
            <person name="Belcher M.S."/>
            <person name="Miller M."/>
            <person name="Kuo C.H."/>
            <person name="Loper J.E."/>
            <person name="Grunwald N.J."/>
            <person name="Putnam M.L."/>
            <person name="Chang J.H."/>
        </authorList>
    </citation>
    <scope>NUCLEOTIDE SEQUENCE [LARGE SCALE GENOMIC DNA]</scope>
    <source>
        <strain evidence="2 5">A19/93</strain>
    </source>
</reference>
<dbReference type="InterPro" id="IPR035069">
    <property type="entry name" value="TTHA1013/TTHA0281-like"/>
</dbReference>
<evidence type="ECO:0000259" key="1">
    <source>
        <dbReference type="Pfam" id="PF15919"/>
    </source>
</evidence>
<dbReference type="KEGG" id="arui:G6M88_07090"/>
<dbReference type="InterPro" id="IPR031807">
    <property type="entry name" value="HicB-like"/>
</dbReference>